<dbReference type="EMBL" id="JACHXF010000004">
    <property type="protein sequence ID" value="MBB3094854.1"/>
    <property type="molecule type" value="Genomic_DNA"/>
</dbReference>
<feature type="transmembrane region" description="Helical" evidence="1">
    <location>
        <begin position="70"/>
        <end position="88"/>
    </location>
</feature>
<feature type="transmembrane region" description="Helical" evidence="1">
    <location>
        <begin position="44"/>
        <end position="63"/>
    </location>
</feature>
<dbReference type="Proteomes" id="UP000590749">
    <property type="component" value="Unassembled WGS sequence"/>
</dbReference>
<protein>
    <submittedName>
        <fullName evidence="2">Uncharacterized protein</fullName>
    </submittedName>
</protein>
<gene>
    <name evidence="2" type="ORF">FHR83_002517</name>
</gene>
<keyword evidence="3" id="KW-1185">Reference proteome</keyword>
<keyword evidence="1" id="KW-0472">Membrane</keyword>
<feature type="transmembrane region" description="Helical" evidence="1">
    <location>
        <begin position="94"/>
        <end position="115"/>
    </location>
</feature>
<sequence>MTTVDHAEARHRPYPARIAAAAGVAGIAVHLALAGEHAGHAPAVPAGLAVLALVCLPCGVQLWRRPGDRAAWMSLLALSGLMMLLHLGMRPEGAMLAVVLAVPALQAVLGAVAFLHRYG</sequence>
<accession>A0A7W5FDW6</accession>
<keyword evidence="1" id="KW-1133">Transmembrane helix</keyword>
<reference evidence="2 3" key="1">
    <citation type="submission" date="2020-08" db="EMBL/GenBank/DDBJ databases">
        <title>Genomic Encyclopedia of Type Strains, Phase III (KMG-III): the genomes of soil and plant-associated and newly described type strains.</title>
        <authorList>
            <person name="Whitman W."/>
        </authorList>
    </citation>
    <scope>NUCLEOTIDE SEQUENCE [LARGE SCALE GENOMIC DNA]</scope>
    <source>
        <strain evidence="2 3">CECT 3287</strain>
    </source>
</reference>
<organism evidence="2 3">
    <name type="scientific">Actinoplanes campanulatus</name>
    <dbReference type="NCBI Taxonomy" id="113559"/>
    <lineage>
        <taxon>Bacteria</taxon>
        <taxon>Bacillati</taxon>
        <taxon>Actinomycetota</taxon>
        <taxon>Actinomycetes</taxon>
        <taxon>Micromonosporales</taxon>
        <taxon>Micromonosporaceae</taxon>
        <taxon>Actinoplanes</taxon>
    </lineage>
</organism>
<dbReference type="RefSeq" id="WP_183219117.1">
    <property type="nucleotide sequence ID" value="NZ_BMPW01000003.1"/>
</dbReference>
<proteinExistence type="predicted"/>
<name>A0A7W5FDW6_9ACTN</name>
<comment type="caution">
    <text evidence="2">The sequence shown here is derived from an EMBL/GenBank/DDBJ whole genome shotgun (WGS) entry which is preliminary data.</text>
</comment>
<evidence type="ECO:0000313" key="3">
    <source>
        <dbReference type="Proteomes" id="UP000590749"/>
    </source>
</evidence>
<dbReference type="AlphaFoldDB" id="A0A7W5FDW6"/>
<evidence type="ECO:0000313" key="2">
    <source>
        <dbReference type="EMBL" id="MBB3094854.1"/>
    </source>
</evidence>
<evidence type="ECO:0000256" key="1">
    <source>
        <dbReference type="SAM" id="Phobius"/>
    </source>
</evidence>
<keyword evidence="1" id="KW-0812">Transmembrane</keyword>